<dbReference type="PANTHER" id="PTHR34299">
    <property type="entry name" value="DIACYLGLYCEROL KINASE"/>
    <property type="match status" value="1"/>
</dbReference>
<evidence type="ECO:0000256" key="5">
    <source>
        <dbReference type="ARBA" id="ARBA00022475"/>
    </source>
</evidence>
<feature type="binding site" evidence="21">
    <location>
        <position position="103"/>
    </location>
    <ligand>
        <name>substrate</name>
    </ligand>
</feature>
<evidence type="ECO:0000256" key="22">
    <source>
        <dbReference type="PIRSR" id="PIRSR600829-3"/>
    </source>
</evidence>
<evidence type="ECO:0000256" key="11">
    <source>
        <dbReference type="ARBA" id="ARBA00022741"/>
    </source>
</evidence>
<evidence type="ECO:0000256" key="14">
    <source>
        <dbReference type="ARBA" id="ARBA00022842"/>
    </source>
</evidence>
<comment type="catalytic activity">
    <reaction evidence="24">
        <text>a 1,2-diacyl-sn-glycerol + ATP = a 1,2-diacyl-sn-glycero-3-phosphate + ADP + H(+)</text>
        <dbReference type="Rhea" id="RHEA:10272"/>
        <dbReference type="ChEBI" id="CHEBI:15378"/>
        <dbReference type="ChEBI" id="CHEBI:17815"/>
        <dbReference type="ChEBI" id="CHEBI:30616"/>
        <dbReference type="ChEBI" id="CHEBI:58608"/>
        <dbReference type="ChEBI" id="CHEBI:456216"/>
        <dbReference type="EC" id="2.7.1.107"/>
    </reaction>
</comment>
<dbReference type="GO" id="GO:0005886">
    <property type="term" value="C:plasma membrane"/>
    <property type="evidence" value="ECO:0007669"/>
    <property type="project" value="UniProtKB-SubCell"/>
</dbReference>
<dbReference type="EC" id="2.7.1.107" evidence="3 24"/>
<evidence type="ECO:0000256" key="12">
    <source>
        <dbReference type="ARBA" id="ARBA00022777"/>
    </source>
</evidence>
<keyword evidence="13 22" id="KW-0067">ATP-binding</keyword>
<keyword evidence="7 24" id="KW-0997">Cell inner membrane</keyword>
<feature type="binding site" evidence="22">
    <location>
        <position position="33"/>
    </location>
    <ligand>
        <name>ATP</name>
        <dbReference type="ChEBI" id="CHEBI:30616"/>
    </ligand>
</feature>
<dbReference type="Pfam" id="PF01219">
    <property type="entry name" value="DAGK_prokar"/>
    <property type="match status" value="1"/>
</dbReference>
<comment type="similarity">
    <text evidence="2 24">Belongs to the bacterial diacylglycerol kinase family.</text>
</comment>
<keyword evidence="6" id="KW-0444">Lipid biosynthesis</keyword>
<comment type="function">
    <text evidence="24">Catalyzes the ATP-dependent phosphorylation of sn-l,2-diacylglycerol (DAG) to phosphatidic acid. Involved in the recycling of diacylglycerol produced as a by-product during membrane-derived oligosaccharide (MDO) biosynthesis.</text>
</comment>
<comment type="subcellular location">
    <subcellularLocation>
        <location evidence="1 24">Cell inner membrane</location>
        <topology evidence="1 24">Multi-pass membrane protein</topology>
    </subcellularLocation>
</comment>
<evidence type="ECO:0000256" key="7">
    <source>
        <dbReference type="ARBA" id="ARBA00022519"/>
    </source>
</evidence>
<dbReference type="GO" id="GO:0046872">
    <property type="term" value="F:metal ion binding"/>
    <property type="evidence" value="ECO:0007669"/>
    <property type="project" value="UniProtKB-KW"/>
</dbReference>
<feature type="binding site" evidence="23">
    <location>
        <position position="33"/>
    </location>
    <ligand>
        <name>a divalent metal cation</name>
        <dbReference type="ChEBI" id="CHEBI:60240"/>
    </ligand>
</feature>
<feature type="binding site" evidence="22">
    <location>
        <position position="81"/>
    </location>
    <ligand>
        <name>ATP</name>
        <dbReference type="ChEBI" id="CHEBI:30616"/>
    </ligand>
</feature>
<feature type="binding site" evidence="21">
    <location>
        <position position="74"/>
    </location>
    <ligand>
        <name>substrate</name>
    </ligand>
</feature>
<name>A4CEX4_9GAMM</name>
<protein>
    <recommendedName>
        <fullName evidence="4 24">Diacylglycerol kinase</fullName>
        <ecNumber evidence="3 24">2.7.1.107</ecNumber>
    </recommendedName>
</protein>
<keyword evidence="26" id="KW-1185">Reference proteome</keyword>
<dbReference type="GO" id="GO:0004143">
    <property type="term" value="F:ATP-dependent diacylglycerol kinase activity"/>
    <property type="evidence" value="ECO:0007669"/>
    <property type="project" value="UniProtKB-EC"/>
</dbReference>
<feature type="binding site" evidence="21">
    <location>
        <position position="14"/>
    </location>
    <ligand>
        <name>substrate</name>
    </ligand>
</feature>
<organism evidence="25 26">
    <name type="scientific">Pseudoalteromonas tunicata D2</name>
    <dbReference type="NCBI Taxonomy" id="87626"/>
    <lineage>
        <taxon>Bacteria</taxon>
        <taxon>Pseudomonadati</taxon>
        <taxon>Pseudomonadota</taxon>
        <taxon>Gammaproteobacteria</taxon>
        <taxon>Alteromonadales</taxon>
        <taxon>Pseudoalteromonadaceae</taxon>
        <taxon>Pseudoalteromonas</taxon>
    </lineage>
</organism>
<evidence type="ECO:0000256" key="21">
    <source>
        <dbReference type="PIRSR" id="PIRSR600829-2"/>
    </source>
</evidence>
<proteinExistence type="inferred from homology"/>
<evidence type="ECO:0000256" key="6">
    <source>
        <dbReference type="ARBA" id="ARBA00022516"/>
    </source>
</evidence>
<dbReference type="RefSeq" id="WP_009840633.1">
    <property type="nucleotide sequence ID" value="NZ_CH959302.1"/>
</dbReference>
<evidence type="ECO:0000256" key="24">
    <source>
        <dbReference type="RuleBase" id="RU363065"/>
    </source>
</evidence>
<evidence type="ECO:0000256" key="18">
    <source>
        <dbReference type="ARBA" id="ARBA00023209"/>
    </source>
</evidence>
<dbReference type="STRING" id="87626.PTD2_16957"/>
<keyword evidence="19 24" id="KW-1208">Phospholipid metabolism</keyword>
<feature type="binding site" evidence="21">
    <location>
        <begin position="35"/>
        <end position="39"/>
    </location>
    <ligand>
        <name>substrate</name>
    </ligand>
</feature>
<evidence type="ECO:0000313" key="26">
    <source>
        <dbReference type="Proteomes" id="UP000006201"/>
    </source>
</evidence>
<evidence type="ECO:0000256" key="13">
    <source>
        <dbReference type="ARBA" id="ARBA00022840"/>
    </source>
</evidence>
<feature type="transmembrane region" description="Helical" evidence="24">
    <location>
        <begin position="101"/>
        <end position="123"/>
    </location>
</feature>
<keyword evidence="17 24" id="KW-0472">Membrane</keyword>
<keyword evidence="11 22" id="KW-0547">Nucleotide-binding</keyword>
<dbReference type="Gene3D" id="1.10.287.3610">
    <property type="match status" value="1"/>
</dbReference>
<evidence type="ECO:0000256" key="3">
    <source>
        <dbReference type="ARBA" id="ARBA00012133"/>
    </source>
</evidence>
<keyword evidence="8 24" id="KW-0808">Transferase</keyword>
<evidence type="ECO:0000256" key="15">
    <source>
        <dbReference type="ARBA" id="ARBA00022989"/>
    </source>
</evidence>
<evidence type="ECO:0000256" key="16">
    <source>
        <dbReference type="ARBA" id="ARBA00023098"/>
    </source>
</evidence>
<evidence type="ECO:0000256" key="4">
    <source>
        <dbReference type="ARBA" id="ARBA00017575"/>
    </source>
</evidence>
<evidence type="ECO:0000256" key="17">
    <source>
        <dbReference type="ARBA" id="ARBA00023136"/>
    </source>
</evidence>
<evidence type="ECO:0000256" key="10">
    <source>
        <dbReference type="ARBA" id="ARBA00022723"/>
    </source>
</evidence>
<keyword evidence="14 23" id="KW-0460">Magnesium</keyword>
<dbReference type="AlphaFoldDB" id="A4CEX4"/>
<keyword evidence="12 24" id="KW-0418">Kinase</keyword>
<gene>
    <name evidence="25" type="ORF">PTD2_16957</name>
</gene>
<evidence type="ECO:0000256" key="19">
    <source>
        <dbReference type="ARBA" id="ARBA00023264"/>
    </source>
</evidence>
<reference evidence="25 26" key="1">
    <citation type="submission" date="2006-02" db="EMBL/GenBank/DDBJ databases">
        <authorList>
            <person name="Moran M.A."/>
            <person name="Kjelleberg S."/>
            <person name="Egan S."/>
            <person name="Saunders N."/>
            <person name="Thomas T."/>
            <person name="Ferriera S."/>
            <person name="Johnson J."/>
            <person name="Kravitz S."/>
            <person name="Halpern A."/>
            <person name="Remington K."/>
            <person name="Beeson K."/>
            <person name="Tran B."/>
            <person name="Rogers Y.-H."/>
            <person name="Friedman R."/>
            <person name="Venter J.C."/>
        </authorList>
    </citation>
    <scope>NUCLEOTIDE SEQUENCE [LARGE SCALE GENOMIC DNA]</scope>
    <source>
        <strain evidence="25 26">D2</strain>
    </source>
</reference>
<comment type="caution">
    <text evidence="25">The sequence shown here is derived from an EMBL/GenBank/DDBJ whole genome shotgun (WGS) entry which is preliminary data.</text>
</comment>
<dbReference type="InterPro" id="IPR033718">
    <property type="entry name" value="DAGK_prok"/>
</dbReference>
<sequence length="126" mass="13686">MSEVNKPNGGGFQRVFKATYCSYLGFKAAIKEEAAFRQELGLALVMFPASFWLADNILHWAGLVSTLILVLIVEMLNSAIEALTDRVGTERHVLSGRAKDMGSAAVTLSLLVVVVVWGASLYLKLV</sequence>
<keyword evidence="10 23" id="KW-0479">Metal-binding</keyword>
<comment type="caution">
    <text evidence="24">Lacks conserved residue(s) required for the propagation of feature annotation.</text>
</comment>
<feature type="binding site" evidence="22">
    <location>
        <begin position="99"/>
        <end position="100"/>
    </location>
    <ligand>
        <name>ATP</name>
        <dbReference type="ChEBI" id="CHEBI:30616"/>
    </ligand>
</feature>
<comment type="cofactor">
    <cofactor evidence="23">
        <name>Mg(2+)</name>
        <dbReference type="ChEBI" id="CHEBI:18420"/>
    </cofactor>
    <text evidence="23">Mn(2+), Zn(2+), Cd(2+) and Co(2+) support activity to lesser extents.</text>
</comment>
<evidence type="ECO:0000256" key="2">
    <source>
        <dbReference type="ARBA" id="ARBA00005967"/>
    </source>
</evidence>
<keyword evidence="9 24" id="KW-0812">Transmembrane</keyword>
<keyword evidence="5" id="KW-1003">Cell membrane</keyword>
<evidence type="ECO:0000256" key="23">
    <source>
        <dbReference type="PIRSR" id="PIRSR600829-4"/>
    </source>
</evidence>
<evidence type="ECO:0000256" key="9">
    <source>
        <dbReference type="ARBA" id="ARBA00022692"/>
    </source>
</evidence>
<keyword evidence="15 24" id="KW-1133">Transmembrane helix</keyword>
<dbReference type="Proteomes" id="UP000006201">
    <property type="component" value="Unassembled WGS sequence"/>
</dbReference>
<dbReference type="InterPro" id="IPR000829">
    <property type="entry name" value="DAGK"/>
</dbReference>
<accession>A4CEX4</accession>
<feature type="binding site" evidence="22">
    <location>
        <begin position="90"/>
        <end position="92"/>
    </location>
    <ligand>
        <name>ATP</name>
        <dbReference type="ChEBI" id="CHEBI:30616"/>
    </ligand>
</feature>
<dbReference type="OrthoDB" id="9796011at2"/>
<dbReference type="HOGENOM" id="CLU_112343_3_0_6"/>
<evidence type="ECO:0000313" key="25">
    <source>
        <dbReference type="EMBL" id="EAR26649.1"/>
    </source>
</evidence>
<evidence type="ECO:0000256" key="20">
    <source>
        <dbReference type="PIRSR" id="PIRSR600829-1"/>
    </source>
</evidence>
<dbReference type="PANTHER" id="PTHR34299:SF1">
    <property type="entry name" value="DIACYLGLYCEROL KINASE"/>
    <property type="match status" value="1"/>
</dbReference>
<dbReference type="InterPro" id="IPR036945">
    <property type="entry name" value="DAGK_sf"/>
</dbReference>
<feature type="binding site" evidence="22">
    <location>
        <position position="14"/>
    </location>
    <ligand>
        <name>ATP</name>
        <dbReference type="ChEBI" id="CHEBI:30616"/>
    </ligand>
</feature>
<feature type="active site" description="Proton acceptor" evidence="20">
    <location>
        <position position="74"/>
    </location>
</feature>
<dbReference type="GO" id="GO:0006654">
    <property type="term" value="P:phosphatidic acid biosynthetic process"/>
    <property type="evidence" value="ECO:0007669"/>
    <property type="project" value="InterPro"/>
</dbReference>
<evidence type="ECO:0000256" key="1">
    <source>
        <dbReference type="ARBA" id="ARBA00004429"/>
    </source>
</evidence>
<feature type="transmembrane region" description="Helical" evidence="24">
    <location>
        <begin position="57"/>
        <end position="80"/>
    </location>
</feature>
<feature type="binding site" evidence="23">
    <location>
        <position position="81"/>
    </location>
    <ligand>
        <name>a divalent metal cation</name>
        <dbReference type="ChEBI" id="CHEBI:60240"/>
    </ligand>
</feature>
<keyword evidence="18" id="KW-0594">Phospholipid biosynthesis</keyword>
<dbReference type="eggNOG" id="COG0818">
    <property type="taxonomic scope" value="Bacteria"/>
</dbReference>
<keyword evidence="16 24" id="KW-0443">Lipid metabolism</keyword>
<dbReference type="EMBL" id="AAOH01000010">
    <property type="protein sequence ID" value="EAR26649.1"/>
    <property type="molecule type" value="Genomic_DNA"/>
</dbReference>
<dbReference type="CDD" id="cd14264">
    <property type="entry name" value="DAGK_IM"/>
    <property type="match status" value="1"/>
</dbReference>
<evidence type="ECO:0000256" key="8">
    <source>
        <dbReference type="ARBA" id="ARBA00022679"/>
    </source>
</evidence>
<dbReference type="GO" id="GO:0005524">
    <property type="term" value="F:ATP binding"/>
    <property type="evidence" value="ECO:0007669"/>
    <property type="project" value="UniProtKB-KW"/>
</dbReference>